<keyword evidence="4" id="KW-1185">Reference proteome</keyword>
<evidence type="ECO:0008006" key="5">
    <source>
        <dbReference type="Google" id="ProtNLM"/>
    </source>
</evidence>
<dbReference type="Proteomes" id="UP000447434">
    <property type="component" value="Chromosome 25"/>
</dbReference>
<evidence type="ECO:0000313" key="3">
    <source>
        <dbReference type="EMBL" id="KAE9585461.1"/>
    </source>
</evidence>
<dbReference type="AlphaFoldDB" id="A0A6A4N9J2"/>
<evidence type="ECO:0000313" key="4">
    <source>
        <dbReference type="Proteomes" id="UP000447434"/>
    </source>
</evidence>
<organism evidence="3 4">
    <name type="scientific">Lupinus albus</name>
    <name type="common">White lupine</name>
    <name type="synonym">Lupinus termis</name>
    <dbReference type="NCBI Taxonomy" id="3870"/>
    <lineage>
        <taxon>Eukaryota</taxon>
        <taxon>Viridiplantae</taxon>
        <taxon>Streptophyta</taxon>
        <taxon>Embryophyta</taxon>
        <taxon>Tracheophyta</taxon>
        <taxon>Spermatophyta</taxon>
        <taxon>Magnoliopsida</taxon>
        <taxon>eudicotyledons</taxon>
        <taxon>Gunneridae</taxon>
        <taxon>Pentapetalae</taxon>
        <taxon>rosids</taxon>
        <taxon>fabids</taxon>
        <taxon>Fabales</taxon>
        <taxon>Fabaceae</taxon>
        <taxon>Papilionoideae</taxon>
        <taxon>50 kb inversion clade</taxon>
        <taxon>genistoids sensu lato</taxon>
        <taxon>core genistoids</taxon>
        <taxon>Genisteae</taxon>
        <taxon>Lupinus</taxon>
    </lineage>
</organism>
<evidence type="ECO:0000256" key="2">
    <source>
        <dbReference type="SAM" id="SignalP"/>
    </source>
</evidence>
<dbReference type="EMBL" id="WOCE01000025">
    <property type="protein sequence ID" value="KAE9585461.1"/>
    <property type="molecule type" value="Genomic_DNA"/>
</dbReference>
<feature type="signal peptide" evidence="2">
    <location>
        <begin position="1"/>
        <end position="28"/>
    </location>
</feature>
<name>A0A6A4N9J2_LUPAL</name>
<proteinExistence type="predicted"/>
<feature type="chain" id="PRO_5025529544" description="Encoded peptide" evidence="2">
    <location>
        <begin position="29"/>
        <end position="78"/>
    </location>
</feature>
<comment type="caution">
    <text evidence="3">The sequence shown here is derived from an EMBL/GenBank/DDBJ whole genome shotgun (WGS) entry which is preliminary data.</text>
</comment>
<sequence length="78" mass="8750">MTYMESMSTFSTSIFLILIFTLPYFSMGGPRSEALDSEIYDIDYRGPETHSSVPPPDHSHGLMATNHIKEDSVKKVHG</sequence>
<evidence type="ECO:0000256" key="1">
    <source>
        <dbReference type="SAM" id="MobiDB-lite"/>
    </source>
</evidence>
<accession>A0A6A4N9J2</accession>
<protein>
    <recommendedName>
        <fullName evidence="5">Encoded peptide</fullName>
    </recommendedName>
</protein>
<feature type="region of interest" description="Disordered" evidence="1">
    <location>
        <begin position="46"/>
        <end position="65"/>
    </location>
</feature>
<reference evidence="4" key="1">
    <citation type="journal article" date="2020" name="Nat. Commun.">
        <title>Genome sequence of the cluster root forming white lupin.</title>
        <authorList>
            <person name="Hufnagel B."/>
            <person name="Marques A."/>
            <person name="Soriano A."/>
            <person name="Marques L."/>
            <person name="Divol F."/>
            <person name="Doumas P."/>
            <person name="Sallet E."/>
            <person name="Mancinotti D."/>
            <person name="Carrere S."/>
            <person name="Marande W."/>
            <person name="Arribat S."/>
            <person name="Keller J."/>
            <person name="Huneau C."/>
            <person name="Blein T."/>
            <person name="Aime D."/>
            <person name="Laguerre M."/>
            <person name="Taylor J."/>
            <person name="Schubert V."/>
            <person name="Nelson M."/>
            <person name="Geu-Flores F."/>
            <person name="Crespi M."/>
            <person name="Gallardo-Guerrero K."/>
            <person name="Delaux P.-M."/>
            <person name="Salse J."/>
            <person name="Berges H."/>
            <person name="Guyot R."/>
            <person name="Gouzy J."/>
            <person name="Peret B."/>
        </authorList>
    </citation>
    <scope>NUCLEOTIDE SEQUENCE [LARGE SCALE GENOMIC DNA]</scope>
    <source>
        <strain evidence="4">cv. Amiga</strain>
    </source>
</reference>
<keyword evidence="2" id="KW-0732">Signal</keyword>
<dbReference type="OrthoDB" id="1932094at2759"/>
<gene>
    <name evidence="3" type="ORF">Lalb_Chr25g0289201</name>
</gene>